<organism evidence="1">
    <name type="scientific">Anguilla anguilla</name>
    <name type="common">European freshwater eel</name>
    <name type="synonym">Muraena anguilla</name>
    <dbReference type="NCBI Taxonomy" id="7936"/>
    <lineage>
        <taxon>Eukaryota</taxon>
        <taxon>Metazoa</taxon>
        <taxon>Chordata</taxon>
        <taxon>Craniata</taxon>
        <taxon>Vertebrata</taxon>
        <taxon>Euteleostomi</taxon>
        <taxon>Actinopterygii</taxon>
        <taxon>Neopterygii</taxon>
        <taxon>Teleostei</taxon>
        <taxon>Anguilliformes</taxon>
        <taxon>Anguillidae</taxon>
        <taxon>Anguilla</taxon>
    </lineage>
</organism>
<evidence type="ECO:0000313" key="1">
    <source>
        <dbReference type="EMBL" id="JAH23303.1"/>
    </source>
</evidence>
<sequence length="71" mass="8255">MPPRQHSHGRRHYVFGFSVHPSVCPSVPILVNAISQEALREFLQIWHKRPLGLKDELNRFLVVKGQRSRSL</sequence>
<protein>
    <submittedName>
        <fullName evidence="1">Uncharacterized protein</fullName>
    </submittedName>
</protein>
<accession>A0A0E9R4Q1</accession>
<dbReference type="AlphaFoldDB" id="A0A0E9R4Q1"/>
<reference evidence="1" key="1">
    <citation type="submission" date="2014-11" db="EMBL/GenBank/DDBJ databases">
        <authorList>
            <person name="Amaro Gonzalez C."/>
        </authorList>
    </citation>
    <scope>NUCLEOTIDE SEQUENCE</scope>
</reference>
<dbReference type="EMBL" id="GBXM01085274">
    <property type="protein sequence ID" value="JAH23303.1"/>
    <property type="molecule type" value="Transcribed_RNA"/>
</dbReference>
<reference evidence="1" key="2">
    <citation type="journal article" date="2015" name="Fish Shellfish Immunol.">
        <title>Early steps in the European eel (Anguilla anguilla)-Vibrio vulnificus interaction in the gills: Role of the RtxA13 toxin.</title>
        <authorList>
            <person name="Callol A."/>
            <person name="Pajuelo D."/>
            <person name="Ebbesson L."/>
            <person name="Teles M."/>
            <person name="MacKenzie S."/>
            <person name="Amaro C."/>
        </authorList>
    </citation>
    <scope>NUCLEOTIDE SEQUENCE</scope>
</reference>
<proteinExistence type="predicted"/>
<name>A0A0E9R4Q1_ANGAN</name>